<gene>
    <name evidence="2" type="ORF">OIU77_026589</name>
</gene>
<keyword evidence="3" id="KW-1185">Reference proteome</keyword>
<dbReference type="EMBL" id="JAPFFI010000007">
    <property type="protein sequence ID" value="KAJ6388049.1"/>
    <property type="molecule type" value="Genomic_DNA"/>
</dbReference>
<reference evidence="2" key="2">
    <citation type="journal article" date="2023" name="Int. J. Mol. Sci.">
        <title>De Novo Assembly and Annotation of 11 Diverse Shrub Willow (Salix) Genomes Reveals Novel Gene Organization in Sex-Linked Regions.</title>
        <authorList>
            <person name="Hyden B."/>
            <person name="Feng K."/>
            <person name="Yates T.B."/>
            <person name="Jawdy S."/>
            <person name="Cereghino C."/>
            <person name="Smart L.B."/>
            <person name="Muchero W."/>
        </authorList>
    </citation>
    <scope>NUCLEOTIDE SEQUENCE</scope>
    <source>
        <tissue evidence="2">Shoot tip</tissue>
    </source>
</reference>
<accession>A0ABQ9BLM5</accession>
<comment type="caution">
    <text evidence="2">The sequence shown here is derived from an EMBL/GenBank/DDBJ whole genome shotgun (WGS) entry which is preliminary data.</text>
</comment>
<evidence type="ECO:0000313" key="2">
    <source>
        <dbReference type="EMBL" id="KAJ6388049.1"/>
    </source>
</evidence>
<name>A0ABQ9BLM5_9ROSI</name>
<evidence type="ECO:0000256" key="1">
    <source>
        <dbReference type="SAM" id="MobiDB-lite"/>
    </source>
</evidence>
<protein>
    <submittedName>
        <fullName evidence="2">Uncharacterized protein</fullName>
    </submittedName>
</protein>
<proteinExistence type="predicted"/>
<dbReference type="Proteomes" id="UP001141253">
    <property type="component" value="Chromosome 3"/>
</dbReference>
<sequence length="81" mass="9151">MAQECISSFDLDFVDDLYFSALFDKEQGGGGGEIFEVSDDMYAEELQFQEVLMGSLIVSQKKKQRPIVDDDTRNPSTAKYL</sequence>
<feature type="region of interest" description="Disordered" evidence="1">
    <location>
        <begin position="60"/>
        <end position="81"/>
    </location>
</feature>
<evidence type="ECO:0000313" key="3">
    <source>
        <dbReference type="Proteomes" id="UP001141253"/>
    </source>
</evidence>
<reference evidence="2" key="1">
    <citation type="submission" date="2022-10" db="EMBL/GenBank/DDBJ databases">
        <authorList>
            <person name="Hyden B.L."/>
            <person name="Feng K."/>
            <person name="Yates T."/>
            <person name="Jawdy S."/>
            <person name="Smart L.B."/>
            <person name="Muchero W."/>
        </authorList>
    </citation>
    <scope>NUCLEOTIDE SEQUENCE</scope>
    <source>
        <tissue evidence="2">Shoot tip</tissue>
    </source>
</reference>
<organism evidence="2 3">
    <name type="scientific">Salix suchowensis</name>
    <dbReference type="NCBI Taxonomy" id="1278906"/>
    <lineage>
        <taxon>Eukaryota</taxon>
        <taxon>Viridiplantae</taxon>
        <taxon>Streptophyta</taxon>
        <taxon>Embryophyta</taxon>
        <taxon>Tracheophyta</taxon>
        <taxon>Spermatophyta</taxon>
        <taxon>Magnoliopsida</taxon>
        <taxon>eudicotyledons</taxon>
        <taxon>Gunneridae</taxon>
        <taxon>Pentapetalae</taxon>
        <taxon>rosids</taxon>
        <taxon>fabids</taxon>
        <taxon>Malpighiales</taxon>
        <taxon>Salicaceae</taxon>
        <taxon>Saliceae</taxon>
        <taxon>Salix</taxon>
    </lineage>
</organism>